<dbReference type="AlphaFoldDB" id="A0A844A8U3"/>
<dbReference type="PRINTS" id="PR00834">
    <property type="entry name" value="PROTEASES2C"/>
</dbReference>
<feature type="binding site" evidence="10">
    <location>
        <begin position="269"/>
        <end position="273"/>
    </location>
    <ligand>
        <name>substrate</name>
    </ligand>
</feature>
<dbReference type="Pfam" id="PF13180">
    <property type="entry name" value="PDZ_2"/>
    <property type="match status" value="1"/>
</dbReference>
<feature type="binding site" evidence="10">
    <location>
        <position position="149"/>
    </location>
    <ligand>
        <name>substrate</name>
    </ligand>
</feature>
<dbReference type="PANTHER" id="PTHR22939">
    <property type="entry name" value="SERINE PROTEASE FAMILY S1C HTRA-RELATED"/>
    <property type="match status" value="1"/>
</dbReference>
<dbReference type="Pfam" id="PF17820">
    <property type="entry name" value="PDZ_6"/>
    <property type="match status" value="1"/>
</dbReference>
<dbReference type="InterPro" id="IPR036034">
    <property type="entry name" value="PDZ_sf"/>
</dbReference>
<gene>
    <name evidence="13" type="ORF">GHK48_14940</name>
</gene>
<dbReference type="InterPro" id="IPR001940">
    <property type="entry name" value="Peptidase_S1C"/>
</dbReference>
<evidence type="ECO:0000256" key="11">
    <source>
        <dbReference type="SAM" id="MobiDB-lite"/>
    </source>
</evidence>
<dbReference type="InterPro" id="IPR041489">
    <property type="entry name" value="PDZ_6"/>
</dbReference>
<evidence type="ECO:0000256" key="8">
    <source>
        <dbReference type="ARBA" id="ARBA00022825"/>
    </source>
</evidence>
<dbReference type="Gene3D" id="2.40.10.120">
    <property type="match status" value="1"/>
</dbReference>
<feature type="active site" description="Charge relay system" evidence="9">
    <location>
        <position position="149"/>
    </location>
</feature>
<organism evidence="13 14">
    <name type="scientific">Rhizobium fredii</name>
    <name type="common">Sinorhizobium fredii</name>
    <dbReference type="NCBI Taxonomy" id="380"/>
    <lineage>
        <taxon>Bacteria</taxon>
        <taxon>Pseudomonadati</taxon>
        <taxon>Pseudomonadota</taxon>
        <taxon>Alphaproteobacteria</taxon>
        <taxon>Hyphomicrobiales</taxon>
        <taxon>Rhizobiaceae</taxon>
        <taxon>Sinorhizobium/Ensifer group</taxon>
        <taxon>Sinorhizobium</taxon>
    </lineage>
</organism>
<dbReference type="SUPFAM" id="SSF50494">
    <property type="entry name" value="Trypsin-like serine proteases"/>
    <property type="match status" value="1"/>
</dbReference>
<dbReference type="PROSITE" id="PS50106">
    <property type="entry name" value="PDZ"/>
    <property type="match status" value="2"/>
</dbReference>
<evidence type="ECO:0000256" key="3">
    <source>
        <dbReference type="ARBA" id="ARBA00022670"/>
    </source>
</evidence>
<dbReference type="SMART" id="SM00228">
    <property type="entry name" value="PDZ"/>
    <property type="match status" value="2"/>
</dbReference>
<evidence type="ECO:0000256" key="5">
    <source>
        <dbReference type="ARBA" id="ARBA00022737"/>
    </source>
</evidence>
<dbReference type="InterPro" id="IPR001478">
    <property type="entry name" value="PDZ"/>
</dbReference>
<comment type="similarity">
    <text evidence="2">Belongs to the peptidase S1C family.</text>
</comment>
<keyword evidence="7" id="KW-0378">Hydrolase</keyword>
<evidence type="ECO:0000256" key="2">
    <source>
        <dbReference type="ARBA" id="ARBA00010541"/>
    </source>
</evidence>
<feature type="active site" description="Charge relay system" evidence="9">
    <location>
        <position position="179"/>
    </location>
</feature>
<keyword evidence="8" id="KW-0720">Serine protease</keyword>
<name>A0A844A8U3_RHIFR</name>
<feature type="active site" description="Charge relay system" evidence="9">
    <location>
        <position position="253"/>
    </location>
</feature>
<evidence type="ECO:0000256" key="9">
    <source>
        <dbReference type="PIRSR" id="PIRSR611782-1"/>
    </source>
</evidence>
<dbReference type="NCBIfam" id="TIGR02037">
    <property type="entry name" value="degP_htrA_DO"/>
    <property type="match status" value="1"/>
</dbReference>
<feature type="binding site" evidence="10">
    <location>
        <position position="179"/>
    </location>
    <ligand>
        <name>substrate</name>
    </ligand>
</feature>
<dbReference type="InterPro" id="IPR011782">
    <property type="entry name" value="Pept_S1C_Do"/>
</dbReference>
<sequence>MRRLHVGLVLVGRSQNRGSDEAGPEGPPAAPKEDLKNSGPNMTTRSSKYVGVFAALVLILVPAPLPAARPQSAISASTQPSLADVLEDVTPAVVNIAVRSRASAETNPLYNDPFFRRYFNLPEQQQQRLSAGSGVIVDADKGYILTNHHVVADAGEIAVTLKDRRRFTAELVGSDEATDIALLKIDADKLTAMPFGESGALRVGDSVVAIGNPFGLGQTVTSGIVSALGRGGINVEGYEDFIQTDASINPGNSGGALVTTDGLLVGVNTAIIAPTGGNVGIGFAVPIAMASAVMEQLIKHGEVRRGRIGISVQDLTPDLAEALSIAESYGAVVGRVEQDSPAAHAGLQAGDVIIAVNNRKITGSADLRNRIGLTHVGSEVEIEFLRDRVRKTVTMRIEADETIANPGSMSSRLEGAEFQDAAGNVVVSSVEDGSAAARSGLRAGDVIVAVNRRPISTVAELETALKNAGGTIALDLFRAGSKHVLLIR</sequence>
<reference evidence="13 14" key="1">
    <citation type="journal article" date="2013" name="Genome Biol.">
        <title>Comparative genomics of the core and accessory genomes of 48 Sinorhizobium strains comprising five genospecies.</title>
        <authorList>
            <person name="Sugawara M."/>
            <person name="Epstein B."/>
            <person name="Badgley B.D."/>
            <person name="Unno T."/>
            <person name="Xu L."/>
            <person name="Reese J."/>
            <person name="Gyaneshwar P."/>
            <person name="Denny R."/>
            <person name="Mudge J."/>
            <person name="Bharti A.K."/>
            <person name="Farmer A.D."/>
            <person name="May G.D."/>
            <person name="Woodward J.E."/>
            <person name="Medigue C."/>
            <person name="Vallenet D."/>
            <person name="Lajus A."/>
            <person name="Rouy Z."/>
            <person name="Martinez-Vaz B."/>
            <person name="Tiffin P."/>
            <person name="Young N.D."/>
            <person name="Sadowsky M.J."/>
        </authorList>
    </citation>
    <scope>NUCLEOTIDE SEQUENCE [LARGE SCALE GENOMIC DNA]</scope>
    <source>
        <strain evidence="13 14">USDA205</strain>
    </source>
</reference>
<dbReference type="Pfam" id="PF13365">
    <property type="entry name" value="Trypsin_2"/>
    <property type="match status" value="1"/>
</dbReference>
<dbReference type="GO" id="GO:0006508">
    <property type="term" value="P:proteolysis"/>
    <property type="evidence" value="ECO:0007669"/>
    <property type="project" value="UniProtKB-KW"/>
</dbReference>
<dbReference type="GO" id="GO:0042597">
    <property type="term" value="C:periplasmic space"/>
    <property type="evidence" value="ECO:0007669"/>
    <property type="project" value="UniProtKB-SubCell"/>
</dbReference>
<keyword evidence="6" id="KW-0574">Periplasm</keyword>
<dbReference type="Gene3D" id="2.30.42.10">
    <property type="match status" value="2"/>
</dbReference>
<evidence type="ECO:0000256" key="4">
    <source>
        <dbReference type="ARBA" id="ARBA00022729"/>
    </source>
</evidence>
<dbReference type="EMBL" id="WISZ01000116">
    <property type="protein sequence ID" value="MQX09539.1"/>
    <property type="molecule type" value="Genomic_DNA"/>
</dbReference>
<keyword evidence="3" id="KW-0645">Protease</keyword>
<evidence type="ECO:0000313" key="14">
    <source>
        <dbReference type="Proteomes" id="UP000466694"/>
    </source>
</evidence>
<protein>
    <submittedName>
        <fullName evidence="13">Do family serine endopeptidase</fullName>
    </submittedName>
</protein>
<keyword evidence="5" id="KW-0677">Repeat</keyword>
<dbReference type="PANTHER" id="PTHR22939:SF129">
    <property type="entry name" value="SERINE PROTEASE HTRA2, MITOCHONDRIAL"/>
    <property type="match status" value="1"/>
</dbReference>
<evidence type="ECO:0000259" key="12">
    <source>
        <dbReference type="PROSITE" id="PS50106"/>
    </source>
</evidence>
<comment type="subcellular location">
    <subcellularLocation>
        <location evidence="1">Periplasm</location>
    </subcellularLocation>
</comment>
<evidence type="ECO:0000256" key="1">
    <source>
        <dbReference type="ARBA" id="ARBA00004418"/>
    </source>
</evidence>
<dbReference type="GO" id="GO:0004252">
    <property type="term" value="F:serine-type endopeptidase activity"/>
    <property type="evidence" value="ECO:0007669"/>
    <property type="project" value="InterPro"/>
</dbReference>
<accession>A0A844A8U3</accession>
<dbReference type="CDD" id="cd10839">
    <property type="entry name" value="cpPDZ1_DegP-like"/>
    <property type="match status" value="1"/>
</dbReference>
<feature type="region of interest" description="Disordered" evidence="11">
    <location>
        <begin position="12"/>
        <end position="42"/>
    </location>
</feature>
<feature type="domain" description="PDZ" evidence="12">
    <location>
        <begin position="392"/>
        <end position="480"/>
    </location>
</feature>
<evidence type="ECO:0000256" key="7">
    <source>
        <dbReference type="ARBA" id="ARBA00022801"/>
    </source>
</evidence>
<feature type="domain" description="PDZ" evidence="12">
    <location>
        <begin position="297"/>
        <end position="388"/>
    </location>
</feature>
<proteinExistence type="inferred from homology"/>
<dbReference type="SUPFAM" id="SSF50156">
    <property type="entry name" value="PDZ domain-like"/>
    <property type="match status" value="2"/>
</dbReference>
<evidence type="ECO:0000256" key="10">
    <source>
        <dbReference type="PIRSR" id="PIRSR611782-2"/>
    </source>
</evidence>
<dbReference type="InterPro" id="IPR009003">
    <property type="entry name" value="Peptidase_S1_PA"/>
</dbReference>
<dbReference type="Proteomes" id="UP000466694">
    <property type="component" value="Unassembled WGS sequence"/>
</dbReference>
<evidence type="ECO:0000313" key="13">
    <source>
        <dbReference type="EMBL" id="MQX09539.1"/>
    </source>
</evidence>
<keyword evidence="4" id="KW-0732">Signal</keyword>
<feature type="binding site" evidence="10">
    <location>
        <begin position="251"/>
        <end position="253"/>
    </location>
    <ligand>
        <name>substrate</name>
    </ligand>
</feature>
<comment type="caution">
    <text evidence="13">The sequence shown here is derived from an EMBL/GenBank/DDBJ whole genome shotgun (WGS) entry which is preliminary data.</text>
</comment>
<evidence type="ECO:0000256" key="6">
    <source>
        <dbReference type="ARBA" id="ARBA00022764"/>
    </source>
</evidence>